<feature type="transmembrane region" description="Helical" evidence="2">
    <location>
        <begin position="42"/>
        <end position="63"/>
    </location>
</feature>
<dbReference type="AlphaFoldDB" id="A0A8H3G546"/>
<evidence type="ECO:0000256" key="3">
    <source>
        <dbReference type="SAM" id="SignalP"/>
    </source>
</evidence>
<protein>
    <submittedName>
        <fullName evidence="4">Uncharacterized protein</fullName>
    </submittedName>
</protein>
<feature type="transmembrane region" description="Helical" evidence="2">
    <location>
        <begin position="75"/>
        <end position="99"/>
    </location>
</feature>
<feature type="compositionally biased region" description="Basic and acidic residues" evidence="1">
    <location>
        <begin position="227"/>
        <end position="238"/>
    </location>
</feature>
<dbReference type="Proteomes" id="UP000663850">
    <property type="component" value="Unassembled WGS sequence"/>
</dbReference>
<evidence type="ECO:0000256" key="1">
    <source>
        <dbReference type="SAM" id="MobiDB-lite"/>
    </source>
</evidence>
<feature type="region of interest" description="Disordered" evidence="1">
    <location>
        <begin position="181"/>
        <end position="238"/>
    </location>
</feature>
<keyword evidence="2" id="KW-0812">Transmembrane</keyword>
<accession>A0A8H3G546</accession>
<feature type="transmembrane region" description="Helical" evidence="2">
    <location>
        <begin position="111"/>
        <end position="136"/>
    </location>
</feature>
<evidence type="ECO:0000313" key="5">
    <source>
        <dbReference type="Proteomes" id="UP000663850"/>
    </source>
</evidence>
<dbReference type="EMBL" id="CAJMWZ010001726">
    <property type="protein sequence ID" value="CAE6440998.1"/>
    <property type="molecule type" value="Genomic_DNA"/>
</dbReference>
<feature type="compositionally biased region" description="Basic and acidic residues" evidence="1">
    <location>
        <begin position="195"/>
        <end position="213"/>
    </location>
</feature>
<feature type="chain" id="PRO_5034485246" evidence="3">
    <location>
        <begin position="20"/>
        <end position="238"/>
    </location>
</feature>
<sequence>MIPFAALFLTAFVPGVVLGTYAYPTLSVPADKLTRLKVNLTIWVFCSFSLDLMMTGTTVVYLWRTRTGLKAHSNVFAAIWTILWASAAPPLIVMFIAIIKGYMTNGSSHPGLIITIDMTAIFAGKFFVLSVMINLCGRNLIQEQLSQSAKAQYAQSRNPGGLGTPTMPVMIRKEKTTEYELNEWPITPGSARTETNPERVKSHSKDTEAKETSDELMGDVYSGQVKQPDHEQRLGSQV</sequence>
<keyword evidence="3" id="KW-0732">Signal</keyword>
<organism evidence="4 5">
    <name type="scientific">Rhizoctonia solani</name>
    <dbReference type="NCBI Taxonomy" id="456999"/>
    <lineage>
        <taxon>Eukaryota</taxon>
        <taxon>Fungi</taxon>
        <taxon>Dikarya</taxon>
        <taxon>Basidiomycota</taxon>
        <taxon>Agaricomycotina</taxon>
        <taxon>Agaricomycetes</taxon>
        <taxon>Cantharellales</taxon>
        <taxon>Ceratobasidiaceae</taxon>
        <taxon>Rhizoctonia</taxon>
    </lineage>
</organism>
<keyword evidence="2" id="KW-1133">Transmembrane helix</keyword>
<feature type="signal peptide" evidence="3">
    <location>
        <begin position="1"/>
        <end position="19"/>
    </location>
</feature>
<gene>
    <name evidence="4" type="ORF">RDB_LOCUS29514</name>
</gene>
<name>A0A8H3G546_9AGAM</name>
<comment type="caution">
    <text evidence="4">The sequence shown here is derived from an EMBL/GenBank/DDBJ whole genome shotgun (WGS) entry which is preliminary data.</text>
</comment>
<keyword evidence="2" id="KW-0472">Membrane</keyword>
<evidence type="ECO:0000313" key="4">
    <source>
        <dbReference type="EMBL" id="CAE6440998.1"/>
    </source>
</evidence>
<reference evidence="4" key="1">
    <citation type="submission" date="2021-01" db="EMBL/GenBank/DDBJ databases">
        <authorList>
            <person name="Kaushik A."/>
        </authorList>
    </citation>
    <scope>NUCLEOTIDE SEQUENCE</scope>
    <source>
        <strain evidence="4">Type strain: AG8-Rh-89/</strain>
    </source>
</reference>
<proteinExistence type="predicted"/>
<evidence type="ECO:0000256" key="2">
    <source>
        <dbReference type="SAM" id="Phobius"/>
    </source>
</evidence>